<dbReference type="Pfam" id="PF13948">
    <property type="entry name" value="DUF4215"/>
    <property type="match status" value="1"/>
</dbReference>
<dbReference type="InterPro" id="IPR049883">
    <property type="entry name" value="NOTCH1_EGF-like"/>
</dbReference>
<keyword evidence="7" id="KW-1185">Reference proteome</keyword>
<keyword evidence="2" id="KW-0677">Repeat</keyword>
<dbReference type="Pfam" id="PF07645">
    <property type="entry name" value="EGF_CA"/>
    <property type="match status" value="1"/>
</dbReference>
<feature type="domain" description="EGF-like calcium-binding" evidence="5">
    <location>
        <begin position="234"/>
        <end position="277"/>
    </location>
</feature>
<organism evidence="6 7">
    <name type="scientific">Myxococcus fulvus</name>
    <dbReference type="NCBI Taxonomy" id="33"/>
    <lineage>
        <taxon>Bacteria</taxon>
        <taxon>Pseudomonadati</taxon>
        <taxon>Myxococcota</taxon>
        <taxon>Myxococcia</taxon>
        <taxon>Myxococcales</taxon>
        <taxon>Cystobacterineae</taxon>
        <taxon>Myxococcaceae</taxon>
        <taxon>Myxococcus</taxon>
    </lineage>
</organism>
<dbReference type="PANTHER" id="PTHR46130">
    <property type="entry name" value="LAMGL DOMAIN-CONTAINING PROTEIN"/>
    <property type="match status" value="1"/>
</dbReference>
<dbReference type="InterPro" id="IPR001881">
    <property type="entry name" value="EGF-like_Ca-bd_dom"/>
</dbReference>
<dbReference type="InterPro" id="IPR018097">
    <property type="entry name" value="EGF_Ca-bd_CS"/>
</dbReference>
<dbReference type="Gene3D" id="2.10.25.10">
    <property type="entry name" value="Laminin"/>
    <property type="match status" value="1"/>
</dbReference>
<evidence type="ECO:0000256" key="3">
    <source>
        <dbReference type="ARBA" id="ARBA00023157"/>
    </source>
</evidence>
<dbReference type="InterPro" id="IPR011936">
    <property type="entry name" value="Myxo_disulph_rpt"/>
</dbReference>
<proteinExistence type="predicted"/>
<name>A0ABY1CLW6_MYXFU</name>
<dbReference type="InterPro" id="IPR043543">
    <property type="entry name" value="PAPPA/PAPPA2"/>
</dbReference>
<evidence type="ECO:0000256" key="4">
    <source>
        <dbReference type="SAM" id="SignalP"/>
    </source>
</evidence>
<gene>
    <name evidence="6" type="ORF">SAMN05443572_10623</name>
</gene>
<dbReference type="NCBIfam" id="TIGR02232">
    <property type="entry name" value="myxo_disulf_rpt"/>
    <property type="match status" value="1"/>
</dbReference>
<protein>
    <submittedName>
        <fullName evidence="6">Myxococcus cysteine-rich repeat-containing protein</fullName>
    </submittedName>
</protein>
<dbReference type="PANTHER" id="PTHR46130:SF3">
    <property type="entry name" value="CHROMOSOME UNDETERMINED SCAFFOLD_33, WHOLE GENOME SHOTGUN SEQUENCE"/>
    <property type="match status" value="1"/>
</dbReference>
<dbReference type="SMART" id="SM00179">
    <property type="entry name" value="EGF_CA"/>
    <property type="match status" value="1"/>
</dbReference>
<reference evidence="6 7" key="1">
    <citation type="submission" date="2016-10" db="EMBL/GenBank/DDBJ databases">
        <authorList>
            <person name="Varghese N."/>
            <person name="Submissions S."/>
        </authorList>
    </citation>
    <scope>NUCLEOTIDE SEQUENCE [LARGE SCALE GENOMIC DNA]</scope>
    <source>
        <strain evidence="6 7">DSM 16525</strain>
    </source>
</reference>
<feature type="signal peptide" evidence="4">
    <location>
        <begin position="1"/>
        <end position="22"/>
    </location>
</feature>
<evidence type="ECO:0000313" key="6">
    <source>
        <dbReference type="EMBL" id="SEU19523.1"/>
    </source>
</evidence>
<evidence type="ECO:0000313" key="7">
    <source>
        <dbReference type="Proteomes" id="UP000183760"/>
    </source>
</evidence>
<dbReference type="RefSeq" id="WP_083560203.1">
    <property type="nucleotide sequence ID" value="NZ_BJXR01000081.1"/>
</dbReference>
<sequence length="438" mass="45572">MRRWIVSLRTWGLGAMLSWCVAACGGAPLEEAPVAPEDMVSAEGVEALTEAAPEASLAWDPYADAVGPGTSAAVLFPNNALGAPDRRAATVLGLLNTALVLDLGQGEEGTGDLRVHYQGLTVALVTQVDFLKADGQVVGSGTLRLVEVGLGTHVAVVRYTGSLPYRFVRLRAVLLAIYQVDAVETSVRPFCGDGIIGGDEVCDDGNQLSGDGCDSVCEVESGYTCSGEPSACVDIDECALGTDTCAPDEVCVNTPGGFECEAPACSPPRIICAEACVDPRTDNNHCGGCGNVCGQGTACTEGVCLGTGNLQFTATWSRNGDADLYVKTPNNKLIFFGNRGPSEQTDFGALDVDDTAGDGPENIFWAQDRTPPSGTYEVCLRVGGFNPPPSPAQPVSYSIRVRRPGQQDLAFSGVATQPVIISNCMAGQPGHVASVVYP</sequence>
<keyword evidence="1 4" id="KW-0732">Signal</keyword>
<accession>A0ABY1CLW6</accession>
<evidence type="ECO:0000256" key="1">
    <source>
        <dbReference type="ARBA" id="ARBA00022729"/>
    </source>
</evidence>
<dbReference type="PROSITE" id="PS01187">
    <property type="entry name" value="EGF_CA"/>
    <property type="match status" value="1"/>
</dbReference>
<dbReference type="EMBL" id="FOIB01000006">
    <property type="protein sequence ID" value="SEU19523.1"/>
    <property type="molecule type" value="Genomic_DNA"/>
</dbReference>
<dbReference type="Proteomes" id="UP000183760">
    <property type="component" value="Unassembled WGS sequence"/>
</dbReference>
<evidence type="ECO:0000256" key="2">
    <source>
        <dbReference type="ARBA" id="ARBA00022737"/>
    </source>
</evidence>
<feature type="chain" id="PRO_5046013626" evidence="4">
    <location>
        <begin position="23"/>
        <end position="438"/>
    </location>
</feature>
<keyword evidence="3" id="KW-1015">Disulfide bond</keyword>
<comment type="caution">
    <text evidence="6">The sequence shown here is derived from an EMBL/GenBank/DDBJ whole genome shotgun (WGS) entry which is preliminary data.</text>
</comment>
<evidence type="ECO:0000259" key="5">
    <source>
        <dbReference type="SMART" id="SM00179"/>
    </source>
</evidence>
<dbReference type="CDD" id="cd00054">
    <property type="entry name" value="EGF_CA"/>
    <property type="match status" value="1"/>
</dbReference>